<proteinExistence type="predicted"/>
<dbReference type="Proteomes" id="UP001396334">
    <property type="component" value="Unassembled WGS sequence"/>
</dbReference>
<name>A0ABR2SM16_9ROSI</name>
<protein>
    <submittedName>
        <fullName evidence="1">Uncharacterized protein</fullName>
    </submittedName>
</protein>
<sequence>MALYPSSQQQANACITIESLEPKLTSTTNYDNLTFSMDWQDFSRIDLVNSTQPMVEYPTGVGSEDSIEKGIDLHVVFRKVLNEGSGMAVGPRRTLDPMVWDLTFQPVQKMMIVWRYRSKRVVSIL</sequence>
<dbReference type="EMBL" id="JBBPBN010000013">
    <property type="protein sequence ID" value="KAK9026278.1"/>
    <property type="molecule type" value="Genomic_DNA"/>
</dbReference>
<evidence type="ECO:0000313" key="1">
    <source>
        <dbReference type="EMBL" id="KAK9026278.1"/>
    </source>
</evidence>
<gene>
    <name evidence="1" type="ORF">V6N11_039120</name>
</gene>
<accession>A0ABR2SM16</accession>
<reference evidence="1 2" key="1">
    <citation type="journal article" date="2024" name="G3 (Bethesda)">
        <title>Genome assembly of Hibiscus sabdariffa L. provides insights into metabolisms of medicinal natural products.</title>
        <authorList>
            <person name="Kim T."/>
        </authorList>
    </citation>
    <scope>NUCLEOTIDE SEQUENCE [LARGE SCALE GENOMIC DNA]</scope>
    <source>
        <strain evidence="1">TK-2024</strain>
        <tissue evidence="1">Old leaves</tissue>
    </source>
</reference>
<comment type="caution">
    <text evidence="1">The sequence shown here is derived from an EMBL/GenBank/DDBJ whole genome shotgun (WGS) entry which is preliminary data.</text>
</comment>
<organism evidence="1 2">
    <name type="scientific">Hibiscus sabdariffa</name>
    <name type="common">roselle</name>
    <dbReference type="NCBI Taxonomy" id="183260"/>
    <lineage>
        <taxon>Eukaryota</taxon>
        <taxon>Viridiplantae</taxon>
        <taxon>Streptophyta</taxon>
        <taxon>Embryophyta</taxon>
        <taxon>Tracheophyta</taxon>
        <taxon>Spermatophyta</taxon>
        <taxon>Magnoliopsida</taxon>
        <taxon>eudicotyledons</taxon>
        <taxon>Gunneridae</taxon>
        <taxon>Pentapetalae</taxon>
        <taxon>rosids</taxon>
        <taxon>malvids</taxon>
        <taxon>Malvales</taxon>
        <taxon>Malvaceae</taxon>
        <taxon>Malvoideae</taxon>
        <taxon>Hibiscus</taxon>
    </lineage>
</organism>
<keyword evidence="2" id="KW-1185">Reference proteome</keyword>
<evidence type="ECO:0000313" key="2">
    <source>
        <dbReference type="Proteomes" id="UP001396334"/>
    </source>
</evidence>